<reference evidence="3" key="1">
    <citation type="journal article" date="2024" name="IScience">
        <title>Strigolactones Initiate the Formation of Haustorium-like Structures in Castilleja.</title>
        <authorList>
            <person name="Buerger M."/>
            <person name="Peterson D."/>
            <person name="Chory J."/>
        </authorList>
    </citation>
    <scope>NUCLEOTIDE SEQUENCE [LARGE SCALE GENOMIC DNA]</scope>
</reference>
<keyword evidence="3" id="KW-1185">Reference proteome</keyword>
<name>A0ABD3C5I8_9LAMI</name>
<comment type="caution">
    <text evidence="2">The sequence shown here is derived from an EMBL/GenBank/DDBJ whole genome shotgun (WGS) entry which is preliminary data.</text>
</comment>
<feature type="region of interest" description="Disordered" evidence="1">
    <location>
        <begin position="47"/>
        <end position="69"/>
    </location>
</feature>
<dbReference type="EMBL" id="JAVIJP010000053">
    <property type="protein sequence ID" value="KAL3625058.1"/>
    <property type="molecule type" value="Genomic_DNA"/>
</dbReference>
<dbReference type="AlphaFoldDB" id="A0ABD3C5I8"/>
<evidence type="ECO:0000313" key="2">
    <source>
        <dbReference type="EMBL" id="KAL3625058.1"/>
    </source>
</evidence>
<dbReference type="Proteomes" id="UP001632038">
    <property type="component" value="Unassembled WGS sequence"/>
</dbReference>
<organism evidence="2 3">
    <name type="scientific">Castilleja foliolosa</name>
    <dbReference type="NCBI Taxonomy" id="1961234"/>
    <lineage>
        <taxon>Eukaryota</taxon>
        <taxon>Viridiplantae</taxon>
        <taxon>Streptophyta</taxon>
        <taxon>Embryophyta</taxon>
        <taxon>Tracheophyta</taxon>
        <taxon>Spermatophyta</taxon>
        <taxon>Magnoliopsida</taxon>
        <taxon>eudicotyledons</taxon>
        <taxon>Gunneridae</taxon>
        <taxon>Pentapetalae</taxon>
        <taxon>asterids</taxon>
        <taxon>lamiids</taxon>
        <taxon>Lamiales</taxon>
        <taxon>Orobanchaceae</taxon>
        <taxon>Pedicularideae</taxon>
        <taxon>Castillejinae</taxon>
        <taxon>Castilleja</taxon>
    </lineage>
</organism>
<protein>
    <submittedName>
        <fullName evidence="2">Uncharacterized protein</fullName>
    </submittedName>
</protein>
<proteinExistence type="predicted"/>
<gene>
    <name evidence="2" type="ORF">CASFOL_031726</name>
</gene>
<accession>A0ABD3C5I8</accession>
<sequence length="125" mass="13924">MEDWVTLLDGLGAMVEVSALSKRRASTNDGGEMMKKNNRYSILELAREDDGARSEGEADYKRNPNFGMGAASQLRTHNLRKVENPKPLLMDLLHLNWRGQPMAITKSHLQKPVGGWSFGGEAAQR</sequence>
<evidence type="ECO:0000313" key="3">
    <source>
        <dbReference type="Proteomes" id="UP001632038"/>
    </source>
</evidence>
<feature type="compositionally biased region" description="Basic and acidic residues" evidence="1">
    <location>
        <begin position="47"/>
        <end position="62"/>
    </location>
</feature>
<evidence type="ECO:0000256" key="1">
    <source>
        <dbReference type="SAM" id="MobiDB-lite"/>
    </source>
</evidence>